<dbReference type="Proteomes" id="UP000253945">
    <property type="component" value="Unassembled WGS sequence"/>
</dbReference>
<dbReference type="EMBL" id="QEQF01000003">
    <property type="protein sequence ID" value="RDF10753.1"/>
    <property type="molecule type" value="Genomic_DNA"/>
</dbReference>
<comment type="caution">
    <text evidence="1">The sequence shown here is derived from an EMBL/GenBank/DDBJ whole genome shotgun (WGS) entry which is preliminary data.</text>
</comment>
<sequence>MNVQEEQDTFKKWVEKEFISLFDLIQKITNEQSISINESGLYLLTRINHYLQKENTKKFAFELVDPPYLKYSLDAYDIYSVKEMLNFIINNGRFRSDKKAKKCGLYIEVLKEILNSIQEINEEEQKEIEQQEQPKYNPTERTTHLQMIAILAEELARAKSGKYLKASGFPNNLQLSELLGVLAKEIEIEALTAKSPETYRSRLTEISKFYKGV</sequence>
<keyword evidence="2" id="KW-1185">Reference proteome</keyword>
<dbReference type="RefSeq" id="WP_111353815.1">
    <property type="nucleotide sequence ID" value="NZ_QEQF01000003.1"/>
</dbReference>
<organism evidence="1 2">
    <name type="scientific">Haemophilus paraphrohaemolyticus</name>
    <dbReference type="NCBI Taxonomy" id="736"/>
    <lineage>
        <taxon>Bacteria</taxon>
        <taxon>Pseudomonadati</taxon>
        <taxon>Pseudomonadota</taxon>
        <taxon>Gammaproteobacteria</taxon>
        <taxon>Pasteurellales</taxon>
        <taxon>Pasteurellaceae</taxon>
        <taxon>Haemophilus</taxon>
    </lineage>
</organism>
<name>A0A369ZTC8_9PAST</name>
<protein>
    <submittedName>
        <fullName evidence="1">Uncharacterized protein</fullName>
    </submittedName>
</protein>
<accession>A0A369ZTC8</accession>
<dbReference type="AlphaFoldDB" id="A0A369ZTC8"/>
<evidence type="ECO:0000313" key="2">
    <source>
        <dbReference type="Proteomes" id="UP000253945"/>
    </source>
</evidence>
<gene>
    <name evidence="1" type="ORF">DPV92_04185</name>
</gene>
<evidence type="ECO:0000313" key="1">
    <source>
        <dbReference type="EMBL" id="RDF10753.1"/>
    </source>
</evidence>
<reference evidence="1 2" key="1">
    <citation type="submission" date="2018-05" db="EMBL/GenBank/DDBJ databases">
        <title>Draft Genome Sequences for a Diverse set of 7 Haemophilus Species.</title>
        <authorList>
            <person name="Nichols M."/>
            <person name="Topaz N."/>
            <person name="Wang X."/>
            <person name="Wang X."/>
            <person name="Boxrud D."/>
        </authorList>
    </citation>
    <scope>NUCLEOTIDE SEQUENCE [LARGE SCALE GENOMIC DNA]</scope>
    <source>
        <strain evidence="1 2">C2014016342</strain>
    </source>
</reference>
<proteinExistence type="predicted"/>